<protein>
    <submittedName>
        <fullName evidence="1">Winged helix-turn-helix domain-containing protein</fullName>
    </submittedName>
</protein>
<proteinExistence type="predicted"/>
<organism evidence="1 2">
    <name type="scientific">Pseudoxanthomonas winnipegensis</name>
    <dbReference type="NCBI Taxonomy" id="2480810"/>
    <lineage>
        <taxon>Bacteria</taxon>
        <taxon>Pseudomonadati</taxon>
        <taxon>Pseudomonadota</taxon>
        <taxon>Gammaproteobacteria</taxon>
        <taxon>Lysobacterales</taxon>
        <taxon>Lysobacteraceae</taxon>
        <taxon>Pseudoxanthomonas</taxon>
    </lineage>
</organism>
<sequence>MPTLPRLEDLRRYAVVRSLFTPTTLAGAIARLGFVQADPIRAPARAQDLILRHRVKDYRAGDLERRYARLQVEEDFLVNYGFLPRPLLALLHPRQVKAAWDAQTRRRANAVLAFVRAHGAVHPRQVEQHFAHGRVRNYWGGSSNATTQLLDGLHYRGLLRVKRRDSGTRVYEAVAHAPADDAPAARAERAAALLDLVVRKYAPLPAASLGYLARLLGGGAPHLSDELRDALRLARERLAQVRIDGTDWYWPADEHPRARRYRFDEQLRLLAPFDPIVWDRRRFSLFWDWTYKFEAYTPAARRQFGYYALPMLWRGQVIGWANLTWREGQLEAATGYAAGAAPSEAAFGQALDEELARMRQFLAPR</sequence>
<dbReference type="PANTHER" id="PTHR30528">
    <property type="entry name" value="CYTOPLASMIC PROTEIN"/>
    <property type="match status" value="1"/>
</dbReference>
<dbReference type="Pfam" id="PF06224">
    <property type="entry name" value="AlkZ-like"/>
    <property type="match status" value="1"/>
</dbReference>
<gene>
    <name evidence="1" type="ORF">EA655_20265</name>
</gene>
<dbReference type="AlphaFoldDB" id="A0A4Q8LUP9"/>
<reference evidence="1 2" key="1">
    <citation type="submission" date="2019-02" db="EMBL/GenBank/DDBJ databases">
        <title>WGS of Pseudoxanthomonas species novum from clinical isolates.</title>
        <authorList>
            <person name="Bernier A.-M."/>
            <person name="Bernard K."/>
            <person name="Vachon A."/>
        </authorList>
    </citation>
    <scope>NUCLEOTIDE SEQUENCE [LARGE SCALE GENOMIC DNA]</scope>
    <source>
        <strain evidence="1 2">NML130969</strain>
    </source>
</reference>
<evidence type="ECO:0000313" key="2">
    <source>
        <dbReference type="Proteomes" id="UP000294164"/>
    </source>
</evidence>
<evidence type="ECO:0000313" key="1">
    <source>
        <dbReference type="EMBL" id="TAA35168.1"/>
    </source>
</evidence>
<dbReference type="OrthoDB" id="9787207at2"/>
<dbReference type="RefSeq" id="WP_130536095.1">
    <property type="nucleotide sequence ID" value="NZ_SHMG01000018.1"/>
</dbReference>
<dbReference type="PANTHER" id="PTHR30528:SF0">
    <property type="entry name" value="CYTOPLASMIC PROTEIN"/>
    <property type="match status" value="1"/>
</dbReference>
<dbReference type="InterPro" id="IPR009351">
    <property type="entry name" value="AlkZ-like"/>
</dbReference>
<accession>A0A4Q8LUP9</accession>
<comment type="caution">
    <text evidence="1">The sequence shown here is derived from an EMBL/GenBank/DDBJ whole genome shotgun (WGS) entry which is preliminary data.</text>
</comment>
<dbReference type="EMBL" id="SHMG01000018">
    <property type="protein sequence ID" value="TAA35168.1"/>
    <property type="molecule type" value="Genomic_DNA"/>
</dbReference>
<dbReference type="Proteomes" id="UP000294164">
    <property type="component" value="Unassembled WGS sequence"/>
</dbReference>
<name>A0A4Q8LUP9_9GAMM</name>